<proteinExistence type="predicted"/>
<dbReference type="PROSITE" id="PS51184">
    <property type="entry name" value="JMJC"/>
    <property type="match status" value="1"/>
</dbReference>
<keyword evidence="4" id="KW-0560">Oxidoreductase</keyword>
<evidence type="ECO:0000256" key="5">
    <source>
        <dbReference type="ARBA" id="ARBA00023004"/>
    </source>
</evidence>
<dbReference type="SMART" id="SM00558">
    <property type="entry name" value="JmjC"/>
    <property type="match status" value="1"/>
</dbReference>
<evidence type="ECO:0000256" key="2">
    <source>
        <dbReference type="ARBA" id="ARBA00022723"/>
    </source>
</evidence>
<evidence type="ECO:0000256" key="3">
    <source>
        <dbReference type="ARBA" id="ARBA00022964"/>
    </source>
</evidence>
<gene>
    <name evidence="6" type="ORF">COI09_11045</name>
</gene>
<dbReference type="EMBL" id="NWXB01000030">
    <property type="protein sequence ID" value="RQJ64444.1"/>
    <property type="molecule type" value="Genomic_DNA"/>
</dbReference>
<reference evidence="6 7" key="1">
    <citation type="submission" date="2017-09" db="EMBL/GenBank/DDBJ databases">
        <title>Phenotypic and genotypic characterization of Colombian isolates of Neisseria meningitidis recovered from invasive disease.</title>
        <authorList>
            <person name="Duarte C."/>
            <person name="Gabastou J.M."/>
            <person name="Moreno J."/>
        </authorList>
    </citation>
    <scope>NUCLEOTIDE SEQUENCE [LARGE SCALE GENOMIC DNA]</scope>
    <source>
        <strain evidence="6 7">INS-Nm1124</strain>
    </source>
</reference>
<dbReference type="InterPro" id="IPR046799">
    <property type="entry name" value="ROXA-like_wH"/>
</dbReference>
<keyword evidence="3" id="KW-0223">Dioxygenase</keyword>
<evidence type="ECO:0000256" key="1">
    <source>
        <dbReference type="ARBA" id="ARBA00001954"/>
    </source>
</evidence>
<dbReference type="Pfam" id="PF08007">
    <property type="entry name" value="JmjC_2"/>
    <property type="match status" value="1"/>
</dbReference>
<name>A0A0Y5MK39_NEIME</name>
<dbReference type="PANTHER" id="PTHR13096:SF8">
    <property type="entry name" value="RIBOSOMAL OXYGENASE 1"/>
    <property type="match status" value="1"/>
</dbReference>
<evidence type="ECO:0000313" key="7">
    <source>
        <dbReference type="Proteomes" id="UP000283829"/>
    </source>
</evidence>
<dbReference type="InterPro" id="IPR039994">
    <property type="entry name" value="NO66-like"/>
</dbReference>
<accession>A0A0Y5MK39</accession>
<protein>
    <submittedName>
        <fullName evidence="6">Cupin domain-containing protein</fullName>
    </submittedName>
</protein>
<organism evidence="6 7">
    <name type="scientific">Neisseria meningitidis</name>
    <dbReference type="NCBI Taxonomy" id="487"/>
    <lineage>
        <taxon>Bacteria</taxon>
        <taxon>Pseudomonadati</taxon>
        <taxon>Pseudomonadota</taxon>
        <taxon>Betaproteobacteria</taxon>
        <taxon>Neisseriales</taxon>
        <taxon>Neisseriaceae</taxon>
        <taxon>Neisseria</taxon>
    </lineage>
</organism>
<sequence>MSIHLDFGISPKTFRQTYLYQKPKLFKGAARNLEAASWKDINEIYQRADPTAPLFYLRKKGAIVPKEEYVESFDALGKTRYRFIKSVIYEHMKNGASLVYNHINNEPFSDHISRQVARFAGAHTIVSGYLAFGSDESYKNHWDTRDVYAIQLFGKKRWQLTAPDFPMPLYMQQTKDTDISIPEHIDMDIILEAGDVLYIPRGWWHRPIPLGCETFHFAVGTFPPNGYNYLEWLMKKFPTIESLRHSFSDWEQDRTRINDTAAQIAAMIADPVNYEAFSEDFLGKERTDTAFHLEQFANPNATLLSDDVRLRLNANNLDTLEKGYLIGNGMKISVDELGKKVLEHIGKNEPLLLKNLLVNFNQGKYEEVRKLIYQLIELDFLEIL</sequence>
<dbReference type="Gene3D" id="2.60.120.650">
    <property type="entry name" value="Cupin"/>
    <property type="match status" value="1"/>
</dbReference>
<evidence type="ECO:0000256" key="4">
    <source>
        <dbReference type="ARBA" id="ARBA00023002"/>
    </source>
</evidence>
<dbReference type="Proteomes" id="UP000283829">
    <property type="component" value="Unassembled WGS sequence"/>
</dbReference>
<comment type="cofactor">
    <cofactor evidence="1">
        <name>Fe(2+)</name>
        <dbReference type="ChEBI" id="CHEBI:29033"/>
    </cofactor>
</comment>
<dbReference type="Pfam" id="PF20514">
    <property type="entry name" value="WHD_ROXA"/>
    <property type="match status" value="1"/>
</dbReference>
<keyword evidence="5" id="KW-0408">Iron</keyword>
<dbReference type="AlphaFoldDB" id="A0A0Y5MK39"/>
<evidence type="ECO:0000313" key="6">
    <source>
        <dbReference type="EMBL" id="RQJ64444.1"/>
    </source>
</evidence>
<dbReference type="GO" id="GO:0051213">
    <property type="term" value="F:dioxygenase activity"/>
    <property type="evidence" value="ECO:0007669"/>
    <property type="project" value="UniProtKB-KW"/>
</dbReference>
<comment type="caution">
    <text evidence="6">The sequence shown here is derived from an EMBL/GenBank/DDBJ whole genome shotgun (WGS) entry which is preliminary data.</text>
</comment>
<dbReference type="RefSeq" id="WP_002227606.1">
    <property type="nucleotide sequence ID" value="NZ_FESW01000026.1"/>
</dbReference>
<dbReference type="GO" id="GO:0046872">
    <property type="term" value="F:metal ion binding"/>
    <property type="evidence" value="ECO:0007669"/>
    <property type="project" value="UniProtKB-KW"/>
</dbReference>
<dbReference type="InterPro" id="IPR003347">
    <property type="entry name" value="JmjC_dom"/>
</dbReference>
<keyword evidence="2" id="KW-0479">Metal-binding</keyword>
<dbReference type="SUPFAM" id="SSF51197">
    <property type="entry name" value="Clavaminate synthase-like"/>
    <property type="match status" value="1"/>
</dbReference>
<dbReference type="PANTHER" id="PTHR13096">
    <property type="entry name" value="MINA53 MYC INDUCED NUCLEAR ANTIGEN"/>
    <property type="match status" value="1"/>
</dbReference>